<dbReference type="OrthoDB" id="6500128at2759"/>
<dbReference type="AlphaFoldDB" id="A0A139HZ56"/>
<protein>
    <recommendedName>
        <fullName evidence="1">Methyltransferase domain-containing protein</fullName>
    </recommendedName>
</protein>
<dbReference type="InterPro" id="IPR029063">
    <property type="entry name" value="SAM-dependent_MTases_sf"/>
</dbReference>
<name>A0A139HZ56_9PEZI</name>
<dbReference type="EMBL" id="LFZO01000536">
    <property type="protein sequence ID" value="KXT07745.1"/>
    <property type="molecule type" value="Genomic_DNA"/>
</dbReference>
<dbReference type="Proteomes" id="UP000073492">
    <property type="component" value="Unassembled WGS sequence"/>
</dbReference>
<feature type="domain" description="Methyltransferase" evidence="1">
    <location>
        <begin position="57"/>
        <end position="129"/>
    </location>
</feature>
<proteinExistence type="predicted"/>
<organism evidence="2 3">
    <name type="scientific">Pseudocercospora musae</name>
    <dbReference type="NCBI Taxonomy" id="113226"/>
    <lineage>
        <taxon>Eukaryota</taxon>
        <taxon>Fungi</taxon>
        <taxon>Dikarya</taxon>
        <taxon>Ascomycota</taxon>
        <taxon>Pezizomycotina</taxon>
        <taxon>Dothideomycetes</taxon>
        <taxon>Dothideomycetidae</taxon>
        <taxon>Mycosphaerellales</taxon>
        <taxon>Mycosphaerellaceae</taxon>
        <taxon>Pseudocercospora</taxon>
    </lineage>
</organism>
<comment type="caution">
    <text evidence="2">The sequence shown here is derived from an EMBL/GenBank/DDBJ whole genome shotgun (WGS) entry which is preliminary data.</text>
</comment>
<dbReference type="InterPro" id="IPR025714">
    <property type="entry name" value="Methyltranfer_dom"/>
</dbReference>
<evidence type="ECO:0000313" key="3">
    <source>
        <dbReference type="Proteomes" id="UP000073492"/>
    </source>
</evidence>
<dbReference type="Gene3D" id="3.40.50.150">
    <property type="entry name" value="Vaccinia Virus protein VP39"/>
    <property type="match status" value="1"/>
</dbReference>
<dbReference type="CDD" id="cd02440">
    <property type="entry name" value="AdoMet_MTases"/>
    <property type="match status" value="1"/>
</dbReference>
<dbReference type="SUPFAM" id="SSF53335">
    <property type="entry name" value="S-adenosyl-L-methionine-dependent methyltransferases"/>
    <property type="match status" value="1"/>
</dbReference>
<sequence>MPLFDVAPDRNKQKDDRRRDEVERLLTNFLIKERHRERIYRPRFQLRLDIANVWAIEAGSSILDIGCGHGESSITLALCLGPRARIVGIDTAVPEYGSPHTVAEARNFILSTEFGQQITFVRTDAETMLAGHDSDEQPPRFDAATLCLSLWYFPTPASVASLFQALAGAGISRVYVAEYDFAASKRAQMPHVLAARLQAQLHTSKGVRRVADPREPNIRAALEVSDIRRAASDAKFAVVREGHLSPAEDMLEAHLEVQYVLSADFEAAVRKEKLAQEEEILAGVSMVRKAKDELDKDGEMHSRAMDIWWTEMCLDQKP</sequence>
<keyword evidence="3" id="KW-1185">Reference proteome</keyword>
<accession>A0A139HZ56</accession>
<evidence type="ECO:0000259" key="1">
    <source>
        <dbReference type="Pfam" id="PF13847"/>
    </source>
</evidence>
<reference evidence="2 3" key="1">
    <citation type="submission" date="2015-07" db="EMBL/GenBank/DDBJ databases">
        <title>Comparative genomics of the Sigatoka disease complex on banana suggests a link between parallel evolutionary changes in Pseudocercospora fijiensis and Pseudocercospora eumusae and increased virulence on the banana host.</title>
        <authorList>
            <person name="Chang T.-C."/>
            <person name="Salvucci A."/>
            <person name="Crous P.W."/>
            <person name="Stergiopoulos I."/>
        </authorList>
    </citation>
    <scope>NUCLEOTIDE SEQUENCE [LARGE SCALE GENOMIC DNA]</scope>
    <source>
        <strain evidence="2 3">CBS 116634</strain>
    </source>
</reference>
<gene>
    <name evidence="2" type="ORF">AC579_4699</name>
</gene>
<dbReference type="STRING" id="113226.A0A139HZ56"/>
<dbReference type="Pfam" id="PF13847">
    <property type="entry name" value="Methyltransf_31"/>
    <property type="match status" value="1"/>
</dbReference>
<evidence type="ECO:0000313" key="2">
    <source>
        <dbReference type="EMBL" id="KXT07745.1"/>
    </source>
</evidence>